<accession>A0AAW1M535</accession>
<keyword evidence="1" id="KW-0227">DNA damage</keyword>
<keyword evidence="1" id="KW-0547">Nucleotide-binding</keyword>
<keyword evidence="1" id="KW-0233">DNA recombination</keyword>
<organism evidence="4 5">
    <name type="scientific">Saponaria officinalis</name>
    <name type="common">Common soapwort</name>
    <name type="synonym">Lychnis saponaria</name>
    <dbReference type="NCBI Taxonomy" id="3572"/>
    <lineage>
        <taxon>Eukaryota</taxon>
        <taxon>Viridiplantae</taxon>
        <taxon>Streptophyta</taxon>
        <taxon>Embryophyta</taxon>
        <taxon>Tracheophyta</taxon>
        <taxon>Spermatophyta</taxon>
        <taxon>Magnoliopsida</taxon>
        <taxon>eudicotyledons</taxon>
        <taxon>Gunneridae</taxon>
        <taxon>Pentapetalae</taxon>
        <taxon>Caryophyllales</taxon>
        <taxon>Caryophyllaceae</taxon>
        <taxon>Caryophylleae</taxon>
        <taxon>Saponaria</taxon>
    </lineage>
</organism>
<dbReference type="PANTHER" id="PTHR10492">
    <property type="match status" value="1"/>
</dbReference>
<evidence type="ECO:0000259" key="2">
    <source>
        <dbReference type="Pfam" id="PF05970"/>
    </source>
</evidence>
<dbReference type="PANTHER" id="PTHR10492:SF94">
    <property type="entry name" value="ATP-DEPENDENT DNA HELICASE"/>
    <property type="match status" value="1"/>
</dbReference>
<reference evidence="4" key="1">
    <citation type="submission" date="2024-03" db="EMBL/GenBank/DDBJ databases">
        <title>WGS assembly of Saponaria officinalis var. Norfolk2.</title>
        <authorList>
            <person name="Jenkins J."/>
            <person name="Shu S."/>
            <person name="Grimwood J."/>
            <person name="Barry K."/>
            <person name="Goodstein D."/>
            <person name="Schmutz J."/>
            <person name="Leebens-Mack J."/>
            <person name="Osbourn A."/>
        </authorList>
    </citation>
    <scope>NUCLEOTIDE SEQUENCE [LARGE SCALE GENOMIC DNA]</scope>
    <source>
        <strain evidence="4">JIC</strain>
    </source>
</reference>
<name>A0AAW1M535_SAPOF</name>
<comment type="similarity">
    <text evidence="1">Belongs to the helicase family.</text>
</comment>
<dbReference type="SUPFAM" id="SSF52540">
    <property type="entry name" value="P-loop containing nucleoside triphosphate hydrolases"/>
    <property type="match status" value="1"/>
</dbReference>
<comment type="caution">
    <text evidence="4">The sequence shown here is derived from an EMBL/GenBank/DDBJ whole genome shotgun (WGS) entry which is preliminary data.</text>
</comment>
<dbReference type="GO" id="GO:0006281">
    <property type="term" value="P:DNA repair"/>
    <property type="evidence" value="ECO:0007669"/>
    <property type="project" value="UniProtKB-KW"/>
</dbReference>
<dbReference type="Pfam" id="PF05970">
    <property type="entry name" value="PIF1"/>
    <property type="match status" value="1"/>
</dbReference>
<dbReference type="GO" id="GO:0016787">
    <property type="term" value="F:hydrolase activity"/>
    <property type="evidence" value="ECO:0007669"/>
    <property type="project" value="UniProtKB-KW"/>
</dbReference>
<dbReference type="Proteomes" id="UP001443914">
    <property type="component" value="Unassembled WGS sequence"/>
</dbReference>
<keyword evidence="1" id="KW-0347">Helicase</keyword>
<keyword evidence="5" id="KW-1185">Reference proteome</keyword>
<evidence type="ECO:0000259" key="3">
    <source>
        <dbReference type="Pfam" id="PF14214"/>
    </source>
</evidence>
<dbReference type="GO" id="GO:0000723">
    <property type="term" value="P:telomere maintenance"/>
    <property type="evidence" value="ECO:0007669"/>
    <property type="project" value="InterPro"/>
</dbReference>
<dbReference type="InterPro" id="IPR025476">
    <property type="entry name" value="Helitron_helicase-like"/>
</dbReference>
<comment type="catalytic activity">
    <reaction evidence="1">
        <text>ATP + H2O = ADP + phosphate + H(+)</text>
        <dbReference type="Rhea" id="RHEA:13065"/>
        <dbReference type="ChEBI" id="CHEBI:15377"/>
        <dbReference type="ChEBI" id="CHEBI:15378"/>
        <dbReference type="ChEBI" id="CHEBI:30616"/>
        <dbReference type="ChEBI" id="CHEBI:43474"/>
        <dbReference type="ChEBI" id="CHEBI:456216"/>
        <dbReference type="EC" id="5.6.2.3"/>
    </reaction>
</comment>
<evidence type="ECO:0000313" key="5">
    <source>
        <dbReference type="Proteomes" id="UP001443914"/>
    </source>
</evidence>
<dbReference type="Gene3D" id="3.40.50.300">
    <property type="entry name" value="P-loop containing nucleotide triphosphate hydrolases"/>
    <property type="match status" value="1"/>
</dbReference>
<dbReference type="AlphaFoldDB" id="A0AAW1M535"/>
<dbReference type="GO" id="GO:0005524">
    <property type="term" value="F:ATP binding"/>
    <property type="evidence" value="ECO:0007669"/>
    <property type="project" value="UniProtKB-KW"/>
</dbReference>
<protein>
    <recommendedName>
        <fullName evidence="1">ATP-dependent DNA helicase</fullName>
        <ecNumber evidence="1">5.6.2.3</ecNumber>
    </recommendedName>
</protein>
<proteinExistence type="inferred from homology"/>
<dbReference type="EC" id="5.6.2.3" evidence="1"/>
<dbReference type="GO" id="GO:0006310">
    <property type="term" value="P:DNA recombination"/>
    <property type="evidence" value="ECO:0007669"/>
    <property type="project" value="UniProtKB-KW"/>
</dbReference>
<keyword evidence="1" id="KW-0067">ATP-binding</keyword>
<evidence type="ECO:0000256" key="1">
    <source>
        <dbReference type="RuleBase" id="RU363044"/>
    </source>
</evidence>
<gene>
    <name evidence="4" type="ORF">RND81_03G060200</name>
</gene>
<dbReference type="InterPro" id="IPR010285">
    <property type="entry name" value="DNA_helicase_pif1-like_DEAD"/>
</dbReference>
<dbReference type="Pfam" id="PF14214">
    <property type="entry name" value="Helitron_like_N"/>
    <property type="match status" value="1"/>
</dbReference>
<evidence type="ECO:0000313" key="4">
    <source>
        <dbReference type="EMBL" id="KAK9740788.1"/>
    </source>
</evidence>
<sequence length="672" mass="76908">METNPYVRFFRSLRDVGIQEWNRIVVKVDPTHDQRTHSAPSASQVAGWHRCIYRRNVRCRPNQQVKSFPINEVLVQTVEDLLYSEEQGIIDSYNAGKMRSSNIGYRLILPTTFIGCGRDMHCRYLNSMGLVQRFGKPDIFLTIICNPQWPEIVRELLPSEEARNRHDLIARIFRSKLIELKKDIVEKQHFGKVAGYVCVIEFQKRGLPHAHFLIILHLEYKIRNPESYDIHVSAEIPDDIKFPHLHAAVLKHMIHGPCGRNFPTNPYMRDPNVHGALLDNRWVVPYNAFLLAKYDCHLNVEVCSTVKAVKYLYKYVYKGHDRISFALTESDPPTTIDEISSYNSARWVSPPEAAWRIFRFYLNEIHPNIVVMQKKNDKFLAPRQSGFTIGRLVYINPSEGERHYLRLLLKNVRRPLSFDDLLTVNDLRCTTFREPAYRRGLLEADNSIEKCLEEASQYQLPFVLRRLFATLLIYCQPKSPRDLFEKFNSHLSADFALTFSTNPRKVFIMTLKSISSIIESMGKSFDSFDFGGLTVDADTADQRTMKEIEEGVNISITTDDIDAVKLLNSEQRIAYNLINDTVMRGQSGSFFLDGPGGTGKTFIYSTLLANLRSRGIIALDVASSGIVASNIAGGRTANSRFKIPLDTDEHLSNQIPRQSGLAKLIRACRLII</sequence>
<dbReference type="InterPro" id="IPR027417">
    <property type="entry name" value="P-loop_NTPase"/>
</dbReference>
<dbReference type="EMBL" id="JBDFQZ010000003">
    <property type="protein sequence ID" value="KAK9740788.1"/>
    <property type="molecule type" value="Genomic_DNA"/>
</dbReference>
<feature type="domain" description="DNA helicase Pif1-like DEAD-box helicase" evidence="2">
    <location>
        <begin position="567"/>
        <end position="672"/>
    </location>
</feature>
<comment type="cofactor">
    <cofactor evidence="1">
        <name>Mg(2+)</name>
        <dbReference type="ChEBI" id="CHEBI:18420"/>
    </cofactor>
</comment>
<feature type="domain" description="Helitron helicase-like" evidence="3">
    <location>
        <begin position="66"/>
        <end position="214"/>
    </location>
</feature>
<dbReference type="GO" id="GO:0043139">
    <property type="term" value="F:5'-3' DNA helicase activity"/>
    <property type="evidence" value="ECO:0007669"/>
    <property type="project" value="UniProtKB-EC"/>
</dbReference>
<keyword evidence="1" id="KW-0234">DNA repair</keyword>
<keyword evidence="1" id="KW-0378">Hydrolase</keyword>